<dbReference type="STRING" id="284590.Q6CSX5"/>
<organism evidence="8 9">
    <name type="scientific">Kluyveromyces lactis (strain ATCC 8585 / CBS 2359 / DSM 70799 / NBRC 1267 / NRRL Y-1140 / WM37)</name>
    <name type="common">Yeast</name>
    <name type="synonym">Candida sphaerica</name>
    <dbReference type="NCBI Taxonomy" id="284590"/>
    <lineage>
        <taxon>Eukaryota</taxon>
        <taxon>Fungi</taxon>
        <taxon>Dikarya</taxon>
        <taxon>Ascomycota</taxon>
        <taxon>Saccharomycotina</taxon>
        <taxon>Saccharomycetes</taxon>
        <taxon>Saccharomycetales</taxon>
        <taxon>Saccharomycetaceae</taxon>
        <taxon>Kluyveromyces</taxon>
    </lineage>
</organism>
<evidence type="ECO:0000259" key="7">
    <source>
        <dbReference type="Pfam" id="PF03962"/>
    </source>
</evidence>
<evidence type="ECO:0000256" key="6">
    <source>
        <dbReference type="SAM" id="Coils"/>
    </source>
</evidence>
<dbReference type="InterPro" id="IPR005647">
    <property type="entry name" value="Mnd1"/>
</dbReference>
<dbReference type="KEGG" id="kla:KLLA0_C17094g"/>
<accession>Q6CSX5</accession>
<name>Q6CSX5_KLULA</name>
<dbReference type="eggNOG" id="KOG3433">
    <property type="taxonomic scope" value="Eukaryota"/>
</dbReference>
<gene>
    <name evidence="8" type="ORF">KLLA0_C17094g</name>
</gene>
<feature type="coiled-coil region" evidence="6">
    <location>
        <begin position="81"/>
        <end position="156"/>
    </location>
</feature>
<keyword evidence="9" id="KW-1185">Reference proteome</keyword>
<dbReference type="AlphaFoldDB" id="Q6CSX5"/>
<evidence type="ECO:0000313" key="8">
    <source>
        <dbReference type="EMBL" id="CAH01815.1"/>
    </source>
</evidence>
<dbReference type="Pfam" id="PF03962">
    <property type="entry name" value="Mnd1"/>
    <property type="match status" value="1"/>
</dbReference>
<dbReference type="InterPro" id="IPR040453">
    <property type="entry name" value="Mnd1_HTH"/>
</dbReference>
<dbReference type="PaxDb" id="284590-Q6CSX5"/>
<evidence type="ECO:0000256" key="5">
    <source>
        <dbReference type="PIRNR" id="PIRNR026991"/>
    </source>
</evidence>
<dbReference type="FunCoup" id="Q6CSX5">
    <property type="interactions" value="199"/>
</dbReference>
<dbReference type="OMA" id="NINVYWS"/>
<dbReference type="Proteomes" id="UP000000598">
    <property type="component" value="Chromosome C"/>
</dbReference>
<comment type="similarity">
    <text evidence="2 5">Belongs to the MND1 family.</text>
</comment>
<reference evidence="8 9" key="1">
    <citation type="journal article" date="2004" name="Nature">
        <title>Genome evolution in yeasts.</title>
        <authorList>
            <consortium name="Genolevures"/>
            <person name="Dujon B."/>
            <person name="Sherman D."/>
            <person name="Fischer G."/>
            <person name="Durrens P."/>
            <person name="Casaregola S."/>
            <person name="Lafontaine I."/>
            <person name="de Montigny J."/>
            <person name="Marck C."/>
            <person name="Neuveglise C."/>
            <person name="Talla E."/>
            <person name="Goffard N."/>
            <person name="Frangeul L."/>
            <person name="Aigle M."/>
            <person name="Anthouard V."/>
            <person name="Babour A."/>
            <person name="Barbe V."/>
            <person name="Barnay S."/>
            <person name="Blanchin S."/>
            <person name="Beckerich J.M."/>
            <person name="Beyne E."/>
            <person name="Bleykasten C."/>
            <person name="Boisrame A."/>
            <person name="Boyer J."/>
            <person name="Cattolico L."/>
            <person name="Confanioleri F."/>
            <person name="de Daruvar A."/>
            <person name="Despons L."/>
            <person name="Fabre E."/>
            <person name="Fairhead C."/>
            <person name="Ferry-Dumazet H."/>
            <person name="Groppi A."/>
            <person name="Hantraye F."/>
            <person name="Hennequin C."/>
            <person name="Jauniaux N."/>
            <person name="Joyet P."/>
            <person name="Kachouri R."/>
            <person name="Kerrest A."/>
            <person name="Koszul R."/>
            <person name="Lemaire M."/>
            <person name="Lesur I."/>
            <person name="Ma L."/>
            <person name="Muller H."/>
            <person name="Nicaud J.M."/>
            <person name="Nikolski M."/>
            <person name="Oztas S."/>
            <person name="Ozier-Kalogeropoulos O."/>
            <person name="Pellenz S."/>
            <person name="Potier S."/>
            <person name="Richard G.F."/>
            <person name="Straub M.L."/>
            <person name="Suleau A."/>
            <person name="Swennene D."/>
            <person name="Tekaia F."/>
            <person name="Wesolowski-Louvel M."/>
            <person name="Westhof E."/>
            <person name="Wirth B."/>
            <person name="Zeniou-Meyer M."/>
            <person name="Zivanovic I."/>
            <person name="Bolotin-Fukuhara M."/>
            <person name="Thierry A."/>
            <person name="Bouchier C."/>
            <person name="Caudron B."/>
            <person name="Scarpelli C."/>
            <person name="Gaillardin C."/>
            <person name="Weissenbach J."/>
            <person name="Wincker P."/>
            <person name="Souciet J.L."/>
        </authorList>
    </citation>
    <scope>NUCLEOTIDE SEQUENCE [LARGE SCALE GENOMIC DNA]</scope>
    <source>
        <strain evidence="9">ATCC 8585 / CBS 2359 / DSM 70799 / NBRC 1267 / NRRL Y-1140 / WM37</strain>
    </source>
</reference>
<dbReference type="PIRSF" id="PIRSF026991">
    <property type="entry name" value="Mnd1"/>
    <property type="match status" value="1"/>
</dbReference>
<dbReference type="GO" id="GO:0005634">
    <property type="term" value="C:nucleus"/>
    <property type="evidence" value="ECO:0007669"/>
    <property type="project" value="UniProtKB-SubCell"/>
</dbReference>
<comment type="function">
    <text evidence="5">Required for proper homologous chromosome pairing and efficient cross-over and intragenic recombination during meiosis.</text>
</comment>
<dbReference type="GO" id="GO:0003690">
    <property type="term" value="F:double-stranded DNA binding"/>
    <property type="evidence" value="ECO:0007669"/>
    <property type="project" value="InterPro"/>
</dbReference>
<dbReference type="EMBL" id="CR382123">
    <property type="protein sequence ID" value="CAH01815.1"/>
    <property type="molecule type" value="Genomic_DNA"/>
</dbReference>
<evidence type="ECO:0000256" key="4">
    <source>
        <dbReference type="ARBA" id="ARBA00023242"/>
    </source>
</evidence>
<dbReference type="HOGENOM" id="CLU_080628_2_0_1"/>
<keyword evidence="3 6" id="KW-0175">Coiled coil</keyword>
<evidence type="ECO:0000256" key="1">
    <source>
        <dbReference type="ARBA" id="ARBA00004123"/>
    </source>
</evidence>
<dbReference type="InParanoid" id="Q6CSX5"/>
<sequence length="225" mass="26229">MAPGKNTVSLAEKKARILRFFQEEHTVYNMKELEKYIPKKCGISSMLVKVLVQKMIDEDGLISVEKCGNINVYWSFKNQMQNKLNSDASNIEKRIEHEKSEIARCQELYQKEIQGQRSDTLKNRRGWKRSAQLSKLKEVQKTIRELNSKYEELSKNNWTPQRIKQEKHNLFEKASFAVGLADNIDCITGHISSTYCVQMSDLKVELELPNEFNQFETILEKLGHL</sequence>
<dbReference type="GO" id="GO:0007131">
    <property type="term" value="P:reciprocal meiotic recombination"/>
    <property type="evidence" value="ECO:0007669"/>
    <property type="project" value="InterPro"/>
</dbReference>
<proteinExistence type="inferred from homology"/>
<keyword evidence="4 5" id="KW-0539">Nucleus</keyword>
<evidence type="ECO:0000256" key="2">
    <source>
        <dbReference type="ARBA" id="ARBA00005981"/>
    </source>
</evidence>
<feature type="domain" description="Mnd1 HTH" evidence="7">
    <location>
        <begin position="17"/>
        <end position="77"/>
    </location>
</feature>
<comment type="subcellular location">
    <subcellularLocation>
        <location evidence="1 5">Nucleus</location>
    </subcellularLocation>
</comment>
<protein>
    <recommendedName>
        <fullName evidence="5">Meiotic nuclear division protein 1</fullName>
    </recommendedName>
</protein>
<evidence type="ECO:0000313" key="9">
    <source>
        <dbReference type="Proteomes" id="UP000000598"/>
    </source>
</evidence>
<evidence type="ECO:0000256" key="3">
    <source>
        <dbReference type="ARBA" id="ARBA00023054"/>
    </source>
</evidence>